<dbReference type="GO" id="GO:0003724">
    <property type="term" value="F:RNA helicase activity"/>
    <property type="evidence" value="ECO:0007669"/>
    <property type="project" value="InterPro"/>
</dbReference>
<dbReference type="CDD" id="cd00268">
    <property type="entry name" value="DEADc"/>
    <property type="match status" value="1"/>
</dbReference>
<evidence type="ECO:0000313" key="12">
    <source>
        <dbReference type="EMBL" id="PEN06478.1"/>
    </source>
</evidence>
<dbReference type="SMART" id="SM00490">
    <property type="entry name" value="HELICc"/>
    <property type="match status" value="1"/>
</dbReference>
<evidence type="ECO:0000256" key="4">
    <source>
        <dbReference type="ARBA" id="ARBA00022840"/>
    </source>
</evidence>
<evidence type="ECO:0000256" key="6">
    <source>
        <dbReference type="PROSITE-ProRule" id="PRU00552"/>
    </source>
</evidence>
<dbReference type="GO" id="GO:0003676">
    <property type="term" value="F:nucleic acid binding"/>
    <property type="evidence" value="ECO:0007669"/>
    <property type="project" value="InterPro"/>
</dbReference>
<keyword evidence="2 7" id="KW-0378">Hydrolase</keyword>
<dbReference type="Pfam" id="PF00270">
    <property type="entry name" value="DEAD"/>
    <property type="match status" value="1"/>
</dbReference>
<dbReference type="InterPro" id="IPR012677">
    <property type="entry name" value="Nucleotide-bd_a/b_plait_sf"/>
</dbReference>
<dbReference type="GO" id="GO:0016787">
    <property type="term" value="F:hydrolase activity"/>
    <property type="evidence" value="ECO:0007669"/>
    <property type="project" value="UniProtKB-KW"/>
</dbReference>
<dbReference type="GO" id="GO:0005524">
    <property type="term" value="F:ATP binding"/>
    <property type="evidence" value="ECO:0007669"/>
    <property type="project" value="UniProtKB-KW"/>
</dbReference>
<dbReference type="InterPro" id="IPR011545">
    <property type="entry name" value="DEAD/DEAH_box_helicase_dom"/>
</dbReference>
<evidence type="ECO:0000256" key="8">
    <source>
        <dbReference type="SAM" id="MobiDB-lite"/>
    </source>
</evidence>
<keyword evidence="4 7" id="KW-0067">ATP-binding</keyword>
<keyword evidence="13" id="KW-1185">Reference proteome</keyword>
<evidence type="ECO:0000256" key="2">
    <source>
        <dbReference type="ARBA" id="ARBA00022801"/>
    </source>
</evidence>
<feature type="domain" description="Helicase C-terminal" evidence="10">
    <location>
        <begin position="315"/>
        <end position="476"/>
    </location>
</feature>
<evidence type="ECO:0000256" key="3">
    <source>
        <dbReference type="ARBA" id="ARBA00022806"/>
    </source>
</evidence>
<dbReference type="InterPro" id="IPR027417">
    <property type="entry name" value="P-loop_NTPase"/>
</dbReference>
<organism evidence="12 13">
    <name type="scientific">Longimonas halophila</name>
    <dbReference type="NCBI Taxonomy" id="1469170"/>
    <lineage>
        <taxon>Bacteria</taxon>
        <taxon>Pseudomonadati</taxon>
        <taxon>Rhodothermota</taxon>
        <taxon>Rhodothermia</taxon>
        <taxon>Rhodothermales</taxon>
        <taxon>Salisaetaceae</taxon>
        <taxon>Longimonas</taxon>
    </lineage>
</organism>
<dbReference type="AlphaFoldDB" id="A0A2H3NKF7"/>
<feature type="short sequence motif" description="Q motif" evidence="6">
    <location>
        <begin position="103"/>
        <end position="131"/>
    </location>
</feature>
<keyword evidence="3 7" id="KW-0347">Helicase</keyword>
<evidence type="ECO:0000259" key="11">
    <source>
        <dbReference type="PROSITE" id="PS51195"/>
    </source>
</evidence>
<evidence type="ECO:0000256" key="7">
    <source>
        <dbReference type="RuleBase" id="RU000492"/>
    </source>
</evidence>
<evidence type="ECO:0000256" key="5">
    <source>
        <dbReference type="ARBA" id="ARBA00038437"/>
    </source>
</evidence>
<evidence type="ECO:0000259" key="10">
    <source>
        <dbReference type="PROSITE" id="PS51194"/>
    </source>
</evidence>
<dbReference type="InterPro" id="IPR014001">
    <property type="entry name" value="Helicase_ATP-bd"/>
</dbReference>
<feature type="region of interest" description="Disordered" evidence="8">
    <location>
        <begin position="528"/>
        <end position="550"/>
    </location>
</feature>
<comment type="caution">
    <text evidence="12">The sequence shown here is derived from an EMBL/GenBank/DDBJ whole genome shotgun (WGS) entry which is preliminary data.</text>
</comment>
<dbReference type="PROSITE" id="PS51195">
    <property type="entry name" value="Q_MOTIF"/>
    <property type="match status" value="1"/>
</dbReference>
<dbReference type="PROSITE" id="PS51194">
    <property type="entry name" value="HELICASE_CTER"/>
    <property type="match status" value="1"/>
</dbReference>
<dbReference type="EMBL" id="PDEP01000008">
    <property type="protein sequence ID" value="PEN06478.1"/>
    <property type="molecule type" value="Genomic_DNA"/>
</dbReference>
<dbReference type="Gene3D" id="3.40.50.300">
    <property type="entry name" value="P-loop containing nucleotide triphosphate hydrolases"/>
    <property type="match status" value="2"/>
</dbReference>
<accession>A0A2H3NKF7</accession>
<dbReference type="OrthoDB" id="9785240at2"/>
<dbReference type="Gene3D" id="3.30.70.330">
    <property type="match status" value="1"/>
</dbReference>
<dbReference type="Pfam" id="PF03880">
    <property type="entry name" value="DbpA"/>
    <property type="match status" value="1"/>
</dbReference>
<dbReference type="PANTHER" id="PTHR47959:SF1">
    <property type="entry name" value="ATP-DEPENDENT RNA HELICASE DBPA"/>
    <property type="match status" value="1"/>
</dbReference>
<feature type="domain" description="Helicase ATP-binding" evidence="9">
    <location>
        <begin position="134"/>
        <end position="304"/>
    </location>
</feature>
<dbReference type="Pfam" id="PF00271">
    <property type="entry name" value="Helicase_C"/>
    <property type="match status" value="1"/>
</dbReference>
<keyword evidence="1 7" id="KW-0547">Nucleotide-binding</keyword>
<dbReference type="Proteomes" id="UP000221024">
    <property type="component" value="Unassembled WGS sequence"/>
</dbReference>
<dbReference type="PANTHER" id="PTHR47959">
    <property type="entry name" value="ATP-DEPENDENT RNA HELICASE RHLE-RELATED"/>
    <property type="match status" value="1"/>
</dbReference>
<evidence type="ECO:0000256" key="1">
    <source>
        <dbReference type="ARBA" id="ARBA00022741"/>
    </source>
</evidence>
<dbReference type="InterPro" id="IPR050079">
    <property type="entry name" value="DEAD_box_RNA_helicase"/>
</dbReference>
<dbReference type="InterPro" id="IPR001650">
    <property type="entry name" value="Helicase_C-like"/>
</dbReference>
<feature type="domain" description="DEAD-box RNA helicase Q" evidence="11">
    <location>
        <begin position="103"/>
        <end position="131"/>
    </location>
</feature>
<proteinExistence type="inferred from homology"/>
<reference evidence="12 13" key="1">
    <citation type="submission" date="2017-10" db="EMBL/GenBank/DDBJ databases">
        <title>Draft genome of Longimonas halophila.</title>
        <authorList>
            <person name="Goh K.M."/>
            <person name="Shamsir M.S."/>
            <person name="Lim S.W."/>
        </authorList>
    </citation>
    <scope>NUCLEOTIDE SEQUENCE [LARGE SCALE GENOMIC DNA]</scope>
    <source>
        <strain evidence="12 13">KCTC 42399</strain>
    </source>
</reference>
<protein>
    <submittedName>
        <fullName evidence="12">RNA helicase</fullName>
    </submittedName>
</protein>
<gene>
    <name evidence="12" type="ORF">CRI93_09350</name>
</gene>
<dbReference type="SMART" id="SM00487">
    <property type="entry name" value="DEXDc"/>
    <property type="match status" value="1"/>
</dbReference>
<dbReference type="InterPro" id="IPR005580">
    <property type="entry name" value="DbpA/CsdA_RNA-bd_dom"/>
</dbReference>
<comment type="similarity">
    <text evidence="5 7">Belongs to the DEAD box helicase family.</text>
</comment>
<dbReference type="CDD" id="cd12252">
    <property type="entry name" value="RRM_DbpA"/>
    <property type="match status" value="1"/>
</dbReference>
<dbReference type="CDD" id="cd18787">
    <property type="entry name" value="SF2_C_DEAD"/>
    <property type="match status" value="1"/>
</dbReference>
<name>A0A2H3NKF7_9BACT</name>
<evidence type="ECO:0000313" key="13">
    <source>
        <dbReference type="Proteomes" id="UP000221024"/>
    </source>
</evidence>
<sequence length="624" mass="68906">MWSCPSPWDASNLRLQPRRSTLRSVRGKQTRPPHPPRARRLYIGVVSAPGSSDSIGGADAPHFYVRPVAHCLYRTKWRIIFAHGRQLPSLGLSFCIASSFMSTPFAALGLSSTLADTVRDRGYTTPTPIQEALIPSMLAGRDVVGQAQTGMGKTAAFALPMIHNLGEGTGTLRSIVVTPTRELAKQVAEAVYAYGNRLDIRVLPIYGGQPYQRQTRRLNKGVDVVVGTPGRMLDLIRKGALDLSAVEVAVLDEADEMLSMGFIEDIKSILAATPDARQTAFFSATMSNDFQRLAKQQLDNPASCRLEPEERTVSSIEQRYYPVANKRDRTPALMRLLETEDITSAIVFARTRNDTFRLADTLQSKGYNAGALNGEMDQPERQRMLDRFRNGDITILVGTNVAARGLDIDHVSHVFNYNLPRDPQVYVHRVGRTGRAGRSGTALTLVTPNRRKRLKQTERHIKRTIERTDVPSEAQVQAHRDATLRAEVATWMAAHDSRRERDIIDALVDEGHDPAAIAAAALHEARTRRKAAQRTDTSKQTAPPADSHEDGMVRLRLNTGARNNTRPGQVVGTLASATKMPGSAIGRIDIHPSHTMVDVPSEYAQQVRAKSGSYKIGRQRVRVE</sequence>
<dbReference type="PROSITE" id="PS00039">
    <property type="entry name" value="DEAD_ATP_HELICASE"/>
    <property type="match status" value="1"/>
</dbReference>
<dbReference type="InterPro" id="IPR000629">
    <property type="entry name" value="RNA-helicase_DEAD-box_CS"/>
</dbReference>
<dbReference type="SUPFAM" id="SSF52540">
    <property type="entry name" value="P-loop containing nucleoside triphosphate hydrolases"/>
    <property type="match status" value="1"/>
</dbReference>
<dbReference type="InterPro" id="IPR014014">
    <property type="entry name" value="RNA_helicase_DEAD_Q_motif"/>
</dbReference>
<dbReference type="InterPro" id="IPR044742">
    <property type="entry name" value="DEAD/DEAH_RhlB"/>
</dbReference>
<evidence type="ECO:0000259" key="9">
    <source>
        <dbReference type="PROSITE" id="PS51192"/>
    </source>
</evidence>
<dbReference type="PROSITE" id="PS51192">
    <property type="entry name" value="HELICASE_ATP_BIND_1"/>
    <property type="match status" value="1"/>
</dbReference>
<dbReference type="GO" id="GO:0005829">
    <property type="term" value="C:cytosol"/>
    <property type="evidence" value="ECO:0007669"/>
    <property type="project" value="TreeGrafter"/>
</dbReference>